<proteinExistence type="predicted"/>
<dbReference type="SMART" id="SM00254">
    <property type="entry name" value="ShKT"/>
    <property type="match status" value="1"/>
</dbReference>
<dbReference type="CTD" id="9950531"/>
<keyword evidence="1" id="KW-1015">Disulfide bond</keyword>
<accession>A0A1S0TKK6</accession>
<organism evidence="3">
    <name type="scientific">Loa loa</name>
    <name type="common">Eye worm</name>
    <name type="synonym">Filaria loa</name>
    <dbReference type="NCBI Taxonomy" id="7209"/>
    <lineage>
        <taxon>Eukaryota</taxon>
        <taxon>Metazoa</taxon>
        <taxon>Ecdysozoa</taxon>
        <taxon>Nematoda</taxon>
        <taxon>Chromadorea</taxon>
        <taxon>Rhabditida</taxon>
        <taxon>Spirurina</taxon>
        <taxon>Spiruromorpha</taxon>
        <taxon>Filarioidea</taxon>
        <taxon>Onchocercidae</taxon>
        <taxon>Loa</taxon>
    </lineage>
</organism>
<feature type="domain" description="ShKT" evidence="2">
    <location>
        <begin position="25"/>
        <end position="53"/>
    </location>
</feature>
<dbReference type="PROSITE" id="PS51670">
    <property type="entry name" value="SHKT"/>
    <property type="match status" value="1"/>
</dbReference>
<evidence type="ECO:0000256" key="1">
    <source>
        <dbReference type="PROSITE-ProRule" id="PRU01005"/>
    </source>
</evidence>
<dbReference type="AlphaFoldDB" id="A0A1S0TKK6"/>
<dbReference type="OrthoDB" id="5863768at2759"/>
<gene>
    <name evidence="3" type="ORF">LOAG_13062</name>
</gene>
<evidence type="ECO:0000313" key="3">
    <source>
        <dbReference type="EMBL" id="EFO15448.1"/>
    </source>
</evidence>
<dbReference type="RefSeq" id="XP_003148621.1">
    <property type="nucleotide sequence ID" value="XM_003148573.1"/>
</dbReference>
<sequence length="97" mass="10485">MAEEICARTCGFCGITSSSTVTPGCIDLYSHCNSTICTDPMAKDICARTCEFCGDSSTPSPEDCSYICKALKSLCEFIDWIIGPIPNGFCSRCQQCK</sequence>
<dbReference type="GeneID" id="9950531"/>
<comment type="caution">
    <text evidence="1">Lacks conserved residue(s) required for the propagation of feature annotation.</text>
</comment>
<reference evidence="3" key="1">
    <citation type="submission" date="2012-04" db="EMBL/GenBank/DDBJ databases">
        <title>The Genome Sequence of Loa loa.</title>
        <authorList>
            <consortium name="The Broad Institute Genome Sequencing Platform"/>
            <consortium name="Broad Institute Genome Sequencing Center for Infectious Disease"/>
            <person name="Nutman T.B."/>
            <person name="Fink D.L."/>
            <person name="Russ C."/>
            <person name="Young S."/>
            <person name="Zeng Q."/>
            <person name="Gargeya S."/>
            <person name="Alvarado L."/>
            <person name="Berlin A."/>
            <person name="Chapman S.B."/>
            <person name="Chen Z."/>
            <person name="Freedman E."/>
            <person name="Gellesch M."/>
            <person name="Goldberg J."/>
            <person name="Griggs A."/>
            <person name="Gujja S."/>
            <person name="Heilman E.R."/>
            <person name="Heiman D."/>
            <person name="Howarth C."/>
            <person name="Mehta T."/>
            <person name="Neiman D."/>
            <person name="Pearson M."/>
            <person name="Roberts A."/>
            <person name="Saif S."/>
            <person name="Shea T."/>
            <person name="Shenoy N."/>
            <person name="Sisk P."/>
            <person name="Stolte C."/>
            <person name="Sykes S."/>
            <person name="White J."/>
            <person name="Yandava C."/>
            <person name="Haas B."/>
            <person name="Henn M.R."/>
            <person name="Nusbaum C."/>
            <person name="Birren B."/>
        </authorList>
    </citation>
    <scope>NUCLEOTIDE SEQUENCE [LARGE SCALE GENOMIC DNA]</scope>
</reference>
<name>A0A1S0TKK6_LOALO</name>
<dbReference type="EMBL" id="JH712515">
    <property type="protein sequence ID" value="EFO15448.1"/>
    <property type="molecule type" value="Genomic_DNA"/>
</dbReference>
<dbReference type="InParanoid" id="A0A1S0TKK6"/>
<protein>
    <recommendedName>
        <fullName evidence="2">ShKT domain-containing protein</fullName>
    </recommendedName>
</protein>
<feature type="disulfide bond" evidence="1">
    <location>
        <begin position="37"/>
        <end position="50"/>
    </location>
</feature>
<evidence type="ECO:0000259" key="2">
    <source>
        <dbReference type="PROSITE" id="PS51670"/>
    </source>
</evidence>
<dbReference type="InterPro" id="IPR003582">
    <property type="entry name" value="ShKT_dom"/>
</dbReference>
<dbReference type="KEGG" id="loa:LOAG_13062"/>